<dbReference type="Pfam" id="PF00587">
    <property type="entry name" value="tRNA-synt_2b"/>
    <property type="match status" value="1"/>
</dbReference>
<comment type="catalytic activity">
    <reaction evidence="12">
        <text>tRNA(Pro) + L-proline + ATP = L-prolyl-tRNA(Pro) + AMP + diphosphate</text>
        <dbReference type="Rhea" id="RHEA:14305"/>
        <dbReference type="Rhea" id="RHEA-COMP:9700"/>
        <dbReference type="Rhea" id="RHEA-COMP:9702"/>
        <dbReference type="ChEBI" id="CHEBI:30616"/>
        <dbReference type="ChEBI" id="CHEBI:33019"/>
        <dbReference type="ChEBI" id="CHEBI:60039"/>
        <dbReference type="ChEBI" id="CHEBI:78442"/>
        <dbReference type="ChEBI" id="CHEBI:78532"/>
        <dbReference type="ChEBI" id="CHEBI:456215"/>
        <dbReference type="EC" id="6.1.1.15"/>
    </reaction>
</comment>
<proteinExistence type="inferred from homology"/>
<dbReference type="PRINTS" id="PR01046">
    <property type="entry name" value="TRNASYNTHPRO"/>
</dbReference>
<evidence type="ECO:0000256" key="9">
    <source>
        <dbReference type="ARBA" id="ARBA00022917"/>
    </source>
</evidence>
<dbReference type="SUPFAM" id="SSF55681">
    <property type="entry name" value="Class II aaRS and biotin synthetases"/>
    <property type="match status" value="1"/>
</dbReference>
<accession>A0A4P9XVF9</accession>
<keyword evidence="7" id="KW-0547">Nucleotide-binding</keyword>
<keyword evidence="6" id="KW-0436">Ligase</keyword>
<dbReference type="Proteomes" id="UP000271241">
    <property type="component" value="Unassembled WGS sequence"/>
</dbReference>
<keyword evidence="10 15" id="KW-0030">Aminoacyl-tRNA synthetase</keyword>
<dbReference type="EMBL" id="KZ992476">
    <property type="protein sequence ID" value="RKP10002.1"/>
    <property type="molecule type" value="Genomic_DNA"/>
</dbReference>
<evidence type="ECO:0000256" key="11">
    <source>
        <dbReference type="ARBA" id="ARBA00029731"/>
    </source>
</evidence>
<dbReference type="InterPro" id="IPR002316">
    <property type="entry name" value="Pro-tRNA-ligase_IIa"/>
</dbReference>
<dbReference type="Gene3D" id="3.40.50.800">
    <property type="entry name" value="Anticodon-binding domain"/>
    <property type="match status" value="1"/>
</dbReference>
<dbReference type="InterPro" id="IPR036621">
    <property type="entry name" value="Anticodon-bd_dom_sf"/>
</dbReference>
<dbReference type="Gene3D" id="3.30.930.10">
    <property type="entry name" value="Bira Bifunctional Protein, Domain 2"/>
    <property type="match status" value="1"/>
</dbReference>
<comment type="subcellular location">
    <subcellularLocation>
        <location evidence="1">Cytoplasm</location>
    </subcellularLocation>
</comment>
<dbReference type="CDD" id="cd00779">
    <property type="entry name" value="ProRS_core_prok"/>
    <property type="match status" value="1"/>
</dbReference>
<dbReference type="AlphaFoldDB" id="A0A4P9XVF9"/>
<evidence type="ECO:0000256" key="2">
    <source>
        <dbReference type="ARBA" id="ARBA00008226"/>
    </source>
</evidence>
<evidence type="ECO:0000259" key="14">
    <source>
        <dbReference type="PROSITE" id="PS50862"/>
    </source>
</evidence>
<dbReference type="STRING" id="78915.A0A4P9XVF9"/>
<dbReference type="PANTHER" id="PTHR42753:SF2">
    <property type="entry name" value="PROLINE--TRNA LIGASE"/>
    <property type="match status" value="1"/>
</dbReference>
<comment type="similarity">
    <text evidence="2">Belongs to the class-II aminoacyl-tRNA synthetase family.</text>
</comment>
<name>A0A4P9XVF9_9FUNG</name>
<dbReference type="InterPro" id="IPR004154">
    <property type="entry name" value="Anticodon-bd"/>
</dbReference>
<dbReference type="GO" id="GO:0006433">
    <property type="term" value="P:prolyl-tRNA aminoacylation"/>
    <property type="evidence" value="ECO:0007669"/>
    <property type="project" value="InterPro"/>
</dbReference>
<dbReference type="OrthoDB" id="10267474at2759"/>
<evidence type="ECO:0000313" key="15">
    <source>
        <dbReference type="EMBL" id="RKP10002.1"/>
    </source>
</evidence>
<evidence type="ECO:0000313" key="16">
    <source>
        <dbReference type="Proteomes" id="UP000271241"/>
    </source>
</evidence>
<feature type="domain" description="Aminoacyl-transfer RNA synthetases class-II family profile" evidence="14">
    <location>
        <begin position="56"/>
        <end position="342"/>
    </location>
</feature>
<protein>
    <recommendedName>
        <fullName evidence="13">Probable proline--tRNA ligase, mitochondrial</fullName>
        <ecNumber evidence="4">6.1.1.15</ecNumber>
    </recommendedName>
    <alternativeName>
        <fullName evidence="11">Prolyl-tRNA synthetase</fullName>
    </alternativeName>
</protein>
<dbReference type="InterPro" id="IPR004500">
    <property type="entry name" value="Pro-tRNA-synth_IIa_bac-type"/>
</dbReference>
<evidence type="ECO:0000256" key="6">
    <source>
        <dbReference type="ARBA" id="ARBA00022598"/>
    </source>
</evidence>
<evidence type="ECO:0000256" key="1">
    <source>
        <dbReference type="ARBA" id="ARBA00004496"/>
    </source>
</evidence>
<evidence type="ECO:0000256" key="5">
    <source>
        <dbReference type="ARBA" id="ARBA00022490"/>
    </source>
</evidence>
<dbReference type="SUPFAM" id="SSF52954">
    <property type="entry name" value="Class II aaRS ABD-related"/>
    <property type="match status" value="1"/>
</dbReference>
<gene>
    <name evidence="15" type="ORF">THASP1DRAFT_13473</name>
</gene>
<dbReference type="GO" id="GO:0005524">
    <property type="term" value="F:ATP binding"/>
    <property type="evidence" value="ECO:0007669"/>
    <property type="project" value="UniProtKB-KW"/>
</dbReference>
<dbReference type="InterPro" id="IPR033730">
    <property type="entry name" value="ProRS_core_prok"/>
</dbReference>
<dbReference type="InterPro" id="IPR006195">
    <property type="entry name" value="aa-tRNA-synth_II"/>
</dbReference>
<dbReference type="CDD" id="cd00861">
    <property type="entry name" value="ProRS_anticodon_short"/>
    <property type="match status" value="1"/>
</dbReference>
<dbReference type="InterPro" id="IPR002314">
    <property type="entry name" value="aa-tRNA-synt_IIb"/>
</dbReference>
<dbReference type="InterPro" id="IPR044140">
    <property type="entry name" value="ProRS_anticodon_short"/>
</dbReference>
<evidence type="ECO:0000256" key="12">
    <source>
        <dbReference type="ARBA" id="ARBA00047671"/>
    </source>
</evidence>
<comment type="subunit">
    <text evidence="3">Homodimer.</text>
</comment>
<organism evidence="15 16">
    <name type="scientific">Thamnocephalis sphaerospora</name>
    <dbReference type="NCBI Taxonomy" id="78915"/>
    <lineage>
        <taxon>Eukaryota</taxon>
        <taxon>Fungi</taxon>
        <taxon>Fungi incertae sedis</taxon>
        <taxon>Zoopagomycota</taxon>
        <taxon>Zoopagomycotina</taxon>
        <taxon>Zoopagomycetes</taxon>
        <taxon>Zoopagales</taxon>
        <taxon>Sigmoideomycetaceae</taxon>
        <taxon>Thamnocephalis</taxon>
    </lineage>
</organism>
<keyword evidence="16" id="KW-1185">Reference proteome</keyword>
<keyword evidence="5" id="KW-0963">Cytoplasm</keyword>
<evidence type="ECO:0000256" key="4">
    <source>
        <dbReference type="ARBA" id="ARBA00012831"/>
    </source>
</evidence>
<dbReference type="GO" id="GO:0005739">
    <property type="term" value="C:mitochondrion"/>
    <property type="evidence" value="ECO:0007669"/>
    <property type="project" value="TreeGrafter"/>
</dbReference>
<sequence length="460" mass="50957">MTSRAALSRLFVPTSKDVSASARVASHQLMLRAGLIRQSASGVYSLLPFAVRALGKLERIIDEEMETIGANKLSLPGILSADAWRKTGRWDTMGTELFRLSDRKESAFCLAPTHEEEVTQLIAAEVSSYRQLPLRLYQIGRKYRDELRPRSGLLRAREFVMKDLYTFDADEAAAMETYDTVVGAYRRIFNRIGVPYAIAEADTGQIGGKRSHEFHFCSDAGEDTLLSCTHCGYTANEELAQGIHAPTAAAHTATPSQQQKAPINDAPRLSARRAIEVGHTFLLGDKYSRPLEATYQPVATTSTGATTSAQVPIQMGCYGLGVTRALAAIAQATHDEHGLRWPWSIAPYRVCVIPLQLSGKNTAGDEQLLADAQRLQDQLETEVPGLRGEVVLDDRRGLSPGWRLKDAELIGYPWLVVLGRAWARDGRVELQRRWTREREDVSIDVLKERLRAAAQAADQR</sequence>
<dbReference type="PANTHER" id="PTHR42753">
    <property type="entry name" value="MITOCHONDRIAL RIBOSOME PROTEIN L39/PROLYL-TRNA LIGASE FAMILY MEMBER"/>
    <property type="match status" value="1"/>
</dbReference>
<evidence type="ECO:0000256" key="3">
    <source>
        <dbReference type="ARBA" id="ARBA00011738"/>
    </source>
</evidence>
<keyword evidence="8" id="KW-0067">ATP-binding</keyword>
<dbReference type="NCBIfam" id="TIGR00409">
    <property type="entry name" value="proS_fam_II"/>
    <property type="match status" value="1"/>
</dbReference>
<dbReference type="PROSITE" id="PS50862">
    <property type="entry name" value="AA_TRNA_LIGASE_II"/>
    <property type="match status" value="1"/>
</dbReference>
<dbReference type="InterPro" id="IPR050062">
    <property type="entry name" value="Pro-tRNA_synthetase"/>
</dbReference>
<dbReference type="EC" id="6.1.1.15" evidence="4"/>
<dbReference type="FunFam" id="3.30.930.10:FF:000042">
    <property type="entry name" value="probable proline--tRNA ligase, mitochondrial"/>
    <property type="match status" value="1"/>
</dbReference>
<evidence type="ECO:0000256" key="13">
    <source>
        <dbReference type="ARBA" id="ARBA00071545"/>
    </source>
</evidence>
<evidence type="ECO:0000256" key="7">
    <source>
        <dbReference type="ARBA" id="ARBA00022741"/>
    </source>
</evidence>
<dbReference type="InterPro" id="IPR045864">
    <property type="entry name" value="aa-tRNA-synth_II/BPL/LPL"/>
</dbReference>
<keyword evidence="9" id="KW-0648">Protein biosynthesis</keyword>
<evidence type="ECO:0000256" key="10">
    <source>
        <dbReference type="ARBA" id="ARBA00023146"/>
    </source>
</evidence>
<dbReference type="Pfam" id="PF03129">
    <property type="entry name" value="HGTP_anticodon"/>
    <property type="match status" value="1"/>
</dbReference>
<reference evidence="16" key="1">
    <citation type="journal article" date="2018" name="Nat. Microbiol.">
        <title>Leveraging single-cell genomics to expand the fungal tree of life.</title>
        <authorList>
            <person name="Ahrendt S.R."/>
            <person name="Quandt C.A."/>
            <person name="Ciobanu D."/>
            <person name="Clum A."/>
            <person name="Salamov A."/>
            <person name="Andreopoulos B."/>
            <person name="Cheng J.F."/>
            <person name="Woyke T."/>
            <person name="Pelin A."/>
            <person name="Henrissat B."/>
            <person name="Reynolds N.K."/>
            <person name="Benny G.L."/>
            <person name="Smith M.E."/>
            <person name="James T.Y."/>
            <person name="Grigoriev I.V."/>
        </authorList>
    </citation>
    <scope>NUCLEOTIDE SEQUENCE [LARGE SCALE GENOMIC DNA]</scope>
    <source>
        <strain evidence="16">RSA 1356</strain>
    </source>
</reference>
<dbReference type="GO" id="GO:0004827">
    <property type="term" value="F:proline-tRNA ligase activity"/>
    <property type="evidence" value="ECO:0007669"/>
    <property type="project" value="UniProtKB-EC"/>
</dbReference>
<evidence type="ECO:0000256" key="8">
    <source>
        <dbReference type="ARBA" id="ARBA00022840"/>
    </source>
</evidence>